<dbReference type="SUPFAM" id="SSF53187">
    <property type="entry name" value="Zn-dependent exopeptidases"/>
    <property type="match status" value="1"/>
</dbReference>
<organism evidence="1 2">
    <name type="scientific">Candidatus Ozemobacter sibiricus</name>
    <dbReference type="NCBI Taxonomy" id="2268124"/>
    <lineage>
        <taxon>Bacteria</taxon>
        <taxon>Candidatus Ozemobacteria</taxon>
        <taxon>Candidatus Ozemobacterales</taxon>
        <taxon>Candidatus Ozemobacteraceae</taxon>
        <taxon>Candidatus Ozemobacter</taxon>
    </lineage>
</organism>
<gene>
    <name evidence="1" type="ORF">OZSIB_1102</name>
</gene>
<dbReference type="AlphaFoldDB" id="A0A367ZLW3"/>
<evidence type="ECO:0000313" key="1">
    <source>
        <dbReference type="EMBL" id="RCK78749.1"/>
    </source>
</evidence>
<dbReference type="Proteomes" id="UP000252355">
    <property type="component" value="Unassembled WGS sequence"/>
</dbReference>
<comment type="caution">
    <text evidence="1">The sequence shown here is derived from an EMBL/GenBank/DDBJ whole genome shotgun (WGS) entry which is preliminary data.</text>
</comment>
<accession>A0A367ZLW3</accession>
<dbReference type="Gene3D" id="3.40.630.10">
    <property type="entry name" value="Zn peptidases"/>
    <property type="match status" value="1"/>
</dbReference>
<sequence length="44" mass="5304">MQLLLEQSLELASWLTRIRRLLHQHPDLAFQERVTARRAVEKLH</sequence>
<protein>
    <recommendedName>
        <fullName evidence="3">Amidohydrolase</fullName>
    </recommendedName>
</protein>
<dbReference type="EMBL" id="QOQW01000019">
    <property type="protein sequence ID" value="RCK78749.1"/>
    <property type="molecule type" value="Genomic_DNA"/>
</dbReference>
<evidence type="ECO:0008006" key="3">
    <source>
        <dbReference type="Google" id="ProtNLM"/>
    </source>
</evidence>
<reference evidence="1 2" key="1">
    <citation type="submission" date="2018-05" db="EMBL/GenBank/DDBJ databases">
        <title>A metagenomic window into the 2 km-deep terrestrial subsurface aquifer revealed taxonomically and functionally diverse microbial community comprising novel uncultured bacterial lineages.</title>
        <authorList>
            <person name="Kadnikov V.V."/>
            <person name="Mardanov A.V."/>
            <person name="Beletsky A.V."/>
            <person name="Banks D."/>
            <person name="Pimenov N.V."/>
            <person name="Frank Y.A."/>
            <person name="Karnachuk O.V."/>
            <person name="Ravin N.V."/>
        </authorList>
    </citation>
    <scope>NUCLEOTIDE SEQUENCE [LARGE SCALE GENOMIC DNA]</scope>
    <source>
        <strain evidence="1">BY5</strain>
    </source>
</reference>
<name>A0A367ZLW3_9BACT</name>
<proteinExistence type="predicted"/>
<evidence type="ECO:0000313" key="2">
    <source>
        <dbReference type="Proteomes" id="UP000252355"/>
    </source>
</evidence>